<dbReference type="InterPro" id="IPR031640">
    <property type="entry name" value="Glu_dehyd_C"/>
</dbReference>
<evidence type="ECO:0000259" key="7">
    <source>
        <dbReference type="Pfam" id="PF16912"/>
    </source>
</evidence>
<dbReference type="SUPFAM" id="SSF51735">
    <property type="entry name" value="NAD(P)-binding Rossmann-fold domains"/>
    <property type="match status" value="1"/>
</dbReference>
<dbReference type="Pfam" id="PF08240">
    <property type="entry name" value="ADH_N"/>
    <property type="match status" value="1"/>
</dbReference>
<evidence type="ECO:0000313" key="8">
    <source>
        <dbReference type="EMBL" id="OEV05782.1"/>
    </source>
</evidence>
<dbReference type="Gene3D" id="3.40.50.720">
    <property type="entry name" value="NAD(P)-binding Rossmann-like Domain"/>
    <property type="match status" value="1"/>
</dbReference>
<dbReference type="RefSeq" id="WP_070194851.1">
    <property type="nucleotide sequence ID" value="NZ_LJGU01000093.1"/>
</dbReference>
<evidence type="ECO:0000313" key="9">
    <source>
        <dbReference type="Proteomes" id="UP000176101"/>
    </source>
</evidence>
<feature type="domain" description="Alcohol dehydrogenase-like N-terminal" evidence="6">
    <location>
        <begin position="26"/>
        <end position="139"/>
    </location>
</feature>
<protein>
    <submittedName>
        <fullName evidence="8">Theronine dehydrogenase</fullName>
    </submittedName>
</protein>
<comment type="caution">
    <text evidence="8">The sequence shown here is derived from an EMBL/GenBank/DDBJ whole genome shotgun (WGS) entry which is preliminary data.</text>
</comment>
<keyword evidence="9" id="KW-1185">Reference proteome</keyword>
<dbReference type="InterPro" id="IPR036291">
    <property type="entry name" value="NAD(P)-bd_dom_sf"/>
</dbReference>
<dbReference type="GO" id="GO:0046872">
    <property type="term" value="F:metal ion binding"/>
    <property type="evidence" value="ECO:0007669"/>
    <property type="project" value="UniProtKB-KW"/>
</dbReference>
<dbReference type="AlphaFoldDB" id="A0A1E7KP76"/>
<proteinExistence type="predicted"/>
<dbReference type="SUPFAM" id="SSF50129">
    <property type="entry name" value="GroES-like"/>
    <property type="match status" value="1"/>
</dbReference>
<feature type="domain" description="Glucose dehydrogenase C-terminal" evidence="7">
    <location>
        <begin position="145"/>
        <end position="346"/>
    </location>
</feature>
<sequence>MRAITVVPGAADRTRLEERPEPPEDDGSVLVEGHLLGICGTDVDIVRHGYGTPPPGRPRLVPGHESLGRVRDAPPDSGLATGDAVAGIVRRPDPVPCPPCAVGDWDFCRNGRYTERGIKERDGFAAERWRADPEFVVRLDPALGDSGVLVEPASVLAKAWEQVTRITARSSARPRRTLVTGAGPIGLLAALLSTQHGMETHVLDLDDSGPKPTLVRDLGGFFHTGDVRDLGLVPDVVIECTGHGPLVFELCGAVAPNAVICLTGVSSGSHSVRVSADELNKEMVLENRVIFGTVNAARRHYEQAAAALLRADRPWLERLLTRRVPMGDFTDALDKGAEDIKGVVDLRA</sequence>
<comment type="cofactor">
    <cofactor evidence="1">
        <name>Zn(2+)</name>
        <dbReference type="ChEBI" id="CHEBI:29105"/>
    </cofactor>
</comment>
<name>A0A1E7KP76_9ACTN</name>
<keyword evidence="2" id="KW-0479">Metal-binding</keyword>
<dbReference type="InterPro" id="IPR013154">
    <property type="entry name" value="ADH-like_N"/>
</dbReference>
<accession>A0A1E7KP76</accession>
<feature type="compositionally biased region" description="Basic and acidic residues" evidence="5">
    <location>
        <begin position="12"/>
        <end position="22"/>
    </location>
</feature>
<evidence type="ECO:0000256" key="5">
    <source>
        <dbReference type="SAM" id="MobiDB-lite"/>
    </source>
</evidence>
<dbReference type="GO" id="GO:0016491">
    <property type="term" value="F:oxidoreductase activity"/>
    <property type="evidence" value="ECO:0007669"/>
    <property type="project" value="UniProtKB-KW"/>
</dbReference>
<dbReference type="PANTHER" id="PTHR43189:SF2">
    <property type="entry name" value="GLUCOSE 1-DEHYDROGENASE"/>
    <property type="match status" value="1"/>
</dbReference>
<evidence type="ECO:0000256" key="3">
    <source>
        <dbReference type="ARBA" id="ARBA00022833"/>
    </source>
</evidence>
<dbReference type="Pfam" id="PF16912">
    <property type="entry name" value="Glu_dehyd_C"/>
    <property type="match status" value="1"/>
</dbReference>
<keyword evidence="4" id="KW-0560">Oxidoreductase</keyword>
<dbReference type="EMBL" id="LJGU01000093">
    <property type="protein sequence ID" value="OEV05782.1"/>
    <property type="molecule type" value="Genomic_DNA"/>
</dbReference>
<reference evidence="8 9" key="1">
    <citation type="journal article" date="2016" name="Front. Microbiol.">
        <title>Comparative Genomics Analysis of Streptomyces Species Reveals Their Adaptation to the Marine Environment and Their Diversity at the Genomic Level.</title>
        <authorList>
            <person name="Tian X."/>
            <person name="Zhang Z."/>
            <person name="Yang T."/>
            <person name="Chen M."/>
            <person name="Li J."/>
            <person name="Chen F."/>
            <person name="Yang J."/>
            <person name="Li W."/>
            <person name="Zhang B."/>
            <person name="Zhang Z."/>
            <person name="Wu J."/>
            <person name="Zhang C."/>
            <person name="Long L."/>
            <person name="Xiao J."/>
        </authorList>
    </citation>
    <scope>NUCLEOTIDE SEQUENCE [LARGE SCALE GENOMIC DNA]</scope>
    <source>
        <strain evidence="8 9">SCSIO 02100</strain>
    </source>
</reference>
<dbReference type="InterPro" id="IPR011032">
    <property type="entry name" value="GroES-like_sf"/>
</dbReference>
<evidence type="ECO:0000256" key="4">
    <source>
        <dbReference type="ARBA" id="ARBA00023002"/>
    </source>
</evidence>
<gene>
    <name evidence="8" type="ORF">AN216_02255</name>
</gene>
<dbReference type="Gene3D" id="3.90.180.10">
    <property type="entry name" value="Medium-chain alcohol dehydrogenases, catalytic domain"/>
    <property type="match status" value="1"/>
</dbReference>
<organism evidence="8 9">
    <name type="scientific">Streptomyces oceani</name>
    <dbReference type="NCBI Taxonomy" id="1075402"/>
    <lineage>
        <taxon>Bacteria</taxon>
        <taxon>Bacillati</taxon>
        <taxon>Actinomycetota</taxon>
        <taxon>Actinomycetes</taxon>
        <taxon>Kitasatosporales</taxon>
        <taxon>Streptomycetaceae</taxon>
        <taxon>Streptomyces</taxon>
    </lineage>
</organism>
<evidence type="ECO:0000256" key="1">
    <source>
        <dbReference type="ARBA" id="ARBA00001947"/>
    </source>
</evidence>
<dbReference type="Proteomes" id="UP000176101">
    <property type="component" value="Unassembled WGS sequence"/>
</dbReference>
<dbReference type="CDD" id="cd08230">
    <property type="entry name" value="glucose_DH"/>
    <property type="match status" value="1"/>
</dbReference>
<feature type="region of interest" description="Disordered" evidence="5">
    <location>
        <begin position="1"/>
        <end position="28"/>
    </location>
</feature>
<keyword evidence="3" id="KW-0862">Zinc</keyword>
<evidence type="ECO:0000256" key="2">
    <source>
        <dbReference type="ARBA" id="ARBA00022723"/>
    </source>
</evidence>
<dbReference type="OrthoDB" id="9797931at2"/>
<dbReference type="PATRIC" id="fig|1075402.3.peg.3839"/>
<dbReference type="STRING" id="1075402.AN216_02255"/>
<evidence type="ECO:0000259" key="6">
    <source>
        <dbReference type="Pfam" id="PF08240"/>
    </source>
</evidence>
<dbReference type="PANTHER" id="PTHR43189">
    <property type="entry name" value="ZINC-TYPE ALCOHOL DEHYDROGENASE-LIKE PROTEIN C1198.01-RELATED"/>
    <property type="match status" value="1"/>
</dbReference>